<comment type="caution">
    <text evidence="3">The sequence shown here is derived from an EMBL/GenBank/DDBJ whole genome shotgun (WGS) entry which is preliminary data.</text>
</comment>
<feature type="domain" description="PEGA" evidence="2">
    <location>
        <begin position="451"/>
        <end position="492"/>
    </location>
</feature>
<feature type="region of interest" description="Disordered" evidence="1">
    <location>
        <begin position="176"/>
        <end position="195"/>
    </location>
</feature>
<evidence type="ECO:0000256" key="1">
    <source>
        <dbReference type="SAM" id="MobiDB-lite"/>
    </source>
</evidence>
<dbReference type="Proteomes" id="UP000319836">
    <property type="component" value="Unassembled WGS sequence"/>
</dbReference>
<evidence type="ECO:0000313" key="4">
    <source>
        <dbReference type="Proteomes" id="UP000319836"/>
    </source>
</evidence>
<feature type="domain" description="PEGA" evidence="2">
    <location>
        <begin position="530"/>
        <end position="579"/>
    </location>
</feature>
<dbReference type="InterPro" id="IPR013229">
    <property type="entry name" value="PEGA"/>
</dbReference>
<reference evidence="3 4" key="1">
    <citation type="journal article" date="2019" name="Nat. Microbiol.">
        <title>Mediterranean grassland soil C-N compound turnover is dependent on rainfall and depth, and is mediated by genomically divergent microorganisms.</title>
        <authorList>
            <person name="Diamond S."/>
            <person name="Andeer P.F."/>
            <person name="Li Z."/>
            <person name="Crits-Christoph A."/>
            <person name="Burstein D."/>
            <person name="Anantharaman K."/>
            <person name="Lane K.R."/>
            <person name="Thomas B.C."/>
            <person name="Pan C."/>
            <person name="Northen T.R."/>
            <person name="Banfield J.F."/>
        </authorList>
    </citation>
    <scope>NUCLEOTIDE SEQUENCE [LARGE SCALE GENOMIC DNA]</scope>
    <source>
        <strain evidence="3">WS_10</strain>
    </source>
</reference>
<dbReference type="Pfam" id="PF08308">
    <property type="entry name" value="PEGA"/>
    <property type="match status" value="2"/>
</dbReference>
<feature type="compositionally biased region" description="Pro residues" evidence="1">
    <location>
        <begin position="368"/>
        <end position="381"/>
    </location>
</feature>
<evidence type="ECO:0000259" key="2">
    <source>
        <dbReference type="Pfam" id="PF08308"/>
    </source>
</evidence>
<accession>A0A538U440</accession>
<protein>
    <submittedName>
        <fullName evidence="3">PEGA domain-containing protein</fullName>
    </submittedName>
</protein>
<name>A0A538U440_UNCEI</name>
<evidence type="ECO:0000313" key="3">
    <source>
        <dbReference type="EMBL" id="TMQ70662.1"/>
    </source>
</evidence>
<dbReference type="AlphaFoldDB" id="A0A538U440"/>
<dbReference type="EMBL" id="VBPA01000188">
    <property type="protein sequence ID" value="TMQ70662.1"/>
    <property type="molecule type" value="Genomic_DNA"/>
</dbReference>
<feature type="compositionally biased region" description="Low complexity" evidence="1">
    <location>
        <begin position="354"/>
        <end position="367"/>
    </location>
</feature>
<sequence>MSIVRDDTERWQVSARANGEVLTTTASVEGLQLLLLGGARDFTPVELASWLQSLAQAVHDAISATPPGDPVPPMLRESLGELLFSRAKLWNRGSAPCAVSMVVGAGRIGFGWVGEASVEVYRDGTRDDSEWVSIRDAQGREARAWCGSPDHDVKIELAWSPGPTLSLVRLEAEWTAPRPESATPAAEPVTSAPNLGAIPADEAAAVARDRMEAELLGGGADAPSSGVARWLAQHLSWNRPEGDAPEGDAPLADAPSEEERTPHAGASPSPPIADLEDPLSAELSSRLDSSVADEMPSPPIESDDPIPVEVPERIPPTPEPPSLTARAIPPAATSIEPPNPAIGLSAQVTAPPASEVQSPSPSIESIPVPAPAPRRAPPRQPEWPDMPVRDADSERRSWAPAALWGGLVAALFGIGWLVGSFQGQGGPEQVRKPSALVRLMRQIGLAPPRFDVAITSRPAGAWIAVDGKDLTVKAPATLELAPGEHKVELSFPELGSSPFRVRGAKDDHLSLDAPLWGALDVVATSPGTPVTIALDGQPLGFVPIHLDSVAPGPHELRFSAPGMEPWGSTIEVRVGEVREVLAYPLQSPATGLLQVRATQNSAEGSAPLDGAHVWVDATSRGVTPLTLELPRGPHSVRVAYQKEEAPVEVIDLPGGNQRFATFEFGLRSDLPALALKAPTTFTVDEPVLISATLTEVSAAEIREMWLHVRTPENRWRRYPMTLLDAQGSVVGAAPFPVSLLGQNGQQLYYVSALTAQGDELFTEMQTARGPVPSKP</sequence>
<organism evidence="3 4">
    <name type="scientific">Eiseniibacteriota bacterium</name>
    <dbReference type="NCBI Taxonomy" id="2212470"/>
    <lineage>
        <taxon>Bacteria</taxon>
        <taxon>Candidatus Eiseniibacteriota</taxon>
    </lineage>
</organism>
<gene>
    <name evidence="3" type="ORF">E6K80_07790</name>
</gene>
<proteinExistence type="predicted"/>
<feature type="region of interest" description="Disordered" evidence="1">
    <location>
        <begin position="238"/>
        <end position="390"/>
    </location>
</feature>